<dbReference type="GeneID" id="85015574"/>
<keyword evidence="6 7" id="KW-0472">Membrane</keyword>
<evidence type="ECO:0000256" key="5">
    <source>
        <dbReference type="ARBA" id="ARBA00022989"/>
    </source>
</evidence>
<evidence type="ECO:0000256" key="4">
    <source>
        <dbReference type="ARBA" id="ARBA00022692"/>
    </source>
</evidence>
<protein>
    <submittedName>
        <fullName evidence="8">Na+/H+-dicarboxylate symporter</fullName>
    </submittedName>
</protein>
<keyword evidence="3" id="KW-1003">Cell membrane</keyword>
<evidence type="ECO:0000313" key="9">
    <source>
        <dbReference type="Proteomes" id="UP000522163"/>
    </source>
</evidence>
<dbReference type="GO" id="GO:0015293">
    <property type="term" value="F:symporter activity"/>
    <property type="evidence" value="ECO:0007669"/>
    <property type="project" value="UniProtKB-KW"/>
</dbReference>
<dbReference type="Pfam" id="PF00375">
    <property type="entry name" value="SDF"/>
    <property type="match status" value="1"/>
</dbReference>
<sequence>MGKKKWLSIQQTVWIALGLCLGLIFGLIMPEFFYTPLNLIATIYMSSLKMMIFPLVFCSLLTGIMGIGSIAKTGKIGLYSLLWFTATTLFASTLGLFLPGLLHLGVGARIVATDVKVDAVEFKSLLGTLENIIPSNPIAAFSEGNMLQVLSFAIIMGLACLSLKEKAEPFVKLCTSIHDISIFIVSKIMLFTPIGVFACMATVMYSNGIKTVLQLGQVMLALYITFALYALIVYGGIVRVIGKIPIGRFFTSIAPASLNAFSTCSSNATLPLSIECAVESLEVPEEVASLTLPLGATINMDAVSILMSFMISFFASALGIPLTLDTMITVLAANTLLSIGTPGVPGGAIAAFAALAPMAGLPINQILGVYISVNTLADMGATTVNVIGDIACATAISKQLEKNNG</sequence>
<dbReference type="InterPro" id="IPR001991">
    <property type="entry name" value="Na-dicarboxylate_symporter"/>
</dbReference>
<evidence type="ECO:0000313" key="8">
    <source>
        <dbReference type="EMBL" id="MBB6042057.1"/>
    </source>
</evidence>
<keyword evidence="5 7" id="KW-1133">Transmembrane helix</keyword>
<evidence type="ECO:0000256" key="1">
    <source>
        <dbReference type="ARBA" id="ARBA00004651"/>
    </source>
</evidence>
<gene>
    <name evidence="8" type="ORF">HNQ46_002052</name>
</gene>
<dbReference type="Gene3D" id="1.10.3860.10">
    <property type="entry name" value="Sodium:dicarboxylate symporter"/>
    <property type="match status" value="1"/>
</dbReference>
<dbReference type="RefSeq" id="WP_183684576.1">
    <property type="nucleotide sequence ID" value="NZ_JACHHH010000011.1"/>
</dbReference>
<dbReference type="EMBL" id="JACHHH010000011">
    <property type="protein sequence ID" value="MBB6042057.1"/>
    <property type="molecule type" value="Genomic_DNA"/>
</dbReference>
<feature type="transmembrane region" description="Helical" evidence="7">
    <location>
        <begin position="78"/>
        <end position="98"/>
    </location>
</feature>
<evidence type="ECO:0000256" key="2">
    <source>
        <dbReference type="ARBA" id="ARBA00022448"/>
    </source>
</evidence>
<dbReference type="SUPFAM" id="SSF118215">
    <property type="entry name" value="Proton glutamate symport protein"/>
    <property type="match status" value="1"/>
</dbReference>
<evidence type="ECO:0000256" key="7">
    <source>
        <dbReference type="SAM" id="Phobius"/>
    </source>
</evidence>
<dbReference type="PANTHER" id="PTHR42865:SF7">
    <property type="entry name" value="PROTON_GLUTAMATE-ASPARTATE SYMPORTER"/>
    <property type="match status" value="1"/>
</dbReference>
<organism evidence="8 9">
    <name type="scientific">Oribacterium sinus</name>
    <dbReference type="NCBI Taxonomy" id="237576"/>
    <lineage>
        <taxon>Bacteria</taxon>
        <taxon>Bacillati</taxon>
        <taxon>Bacillota</taxon>
        <taxon>Clostridia</taxon>
        <taxon>Lachnospirales</taxon>
        <taxon>Lachnospiraceae</taxon>
        <taxon>Oribacterium</taxon>
    </lineage>
</organism>
<dbReference type="InterPro" id="IPR036458">
    <property type="entry name" value="Na:dicarbo_symporter_sf"/>
</dbReference>
<name>A0A7W9SHG8_9FIRM</name>
<dbReference type="Proteomes" id="UP000522163">
    <property type="component" value="Unassembled WGS sequence"/>
</dbReference>
<keyword evidence="2" id="KW-0813">Transport</keyword>
<feature type="transmembrane region" description="Helical" evidence="7">
    <location>
        <begin position="302"/>
        <end position="324"/>
    </location>
</feature>
<feature type="transmembrane region" description="Helical" evidence="7">
    <location>
        <begin position="12"/>
        <end position="30"/>
    </location>
</feature>
<proteinExistence type="predicted"/>
<dbReference type="AlphaFoldDB" id="A0A7W9SHG8"/>
<comment type="subcellular location">
    <subcellularLocation>
        <location evidence="1">Cell membrane</location>
        <topology evidence="1">Multi-pass membrane protein</topology>
    </subcellularLocation>
</comment>
<evidence type="ECO:0000256" key="3">
    <source>
        <dbReference type="ARBA" id="ARBA00022475"/>
    </source>
</evidence>
<feature type="transmembrane region" description="Helical" evidence="7">
    <location>
        <begin position="50"/>
        <end position="71"/>
    </location>
</feature>
<dbReference type="PANTHER" id="PTHR42865">
    <property type="entry name" value="PROTON/GLUTAMATE-ASPARTATE SYMPORTER"/>
    <property type="match status" value="1"/>
</dbReference>
<evidence type="ECO:0000256" key="6">
    <source>
        <dbReference type="ARBA" id="ARBA00023136"/>
    </source>
</evidence>
<reference evidence="8 9" key="1">
    <citation type="submission" date="2020-08" db="EMBL/GenBank/DDBJ databases">
        <title>Genomic Encyclopedia of Type Strains, Phase IV (KMG-IV): sequencing the most valuable type-strain genomes for metagenomic binning, comparative biology and taxonomic classification.</title>
        <authorList>
            <person name="Goeker M."/>
        </authorList>
    </citation>
    <scope>NUCLEOTIDE SEQUENCE [LARGE SCALE GENOMIC DNA]</scope>
    <source>
        <strain evidence="8 9">DSM 17245</strain>
    </source>
</reference>
<accession>A0A7W9SHG8</accession>
<comment type="caution">
    <text evidence="8">The sequence shown here is derived from an EMBL/GenBank/DDBJ whole genome shotgun (WGS) entry which is preliminary data.</text>
</comment>
<keyword evidence="4 7" id="KW-0812">Transmembrane</keyword>
<feature type="transmembrane region" description="Helical" evidence="7">
    <location>
        <begin position="336"/>
        <end position="356"/>
    </location>
</feature>
<feature type="transmembrane region" description="Helical" evidence="7">
    <location>
        <begin position="218"/>
        <end position="241"/>
    </location>
</feature>
<dbReference type="GO" id="GO:0005886">
    <property type="term" value="C:plasma membrane"/>
    <property type="evidence" value="ECO:0007669"/>
    <property type="project" value="UniProtKB-SubCell"/>
</dbReference>
<feature type="transmembrane region" description="Helical" evidence="7">
    <location>
        <begin position="146"/>
        <end position="163"/>
    </location>
</feature>
<feature type="transmembrane region" description="Helical" evidence="7">
    <location>
        <begin position="184"/>
        <end position="206"/>
    </location>
</feature>
<dbReference type="PRINTS" id="PR00173">
    <property type="entry name" value="EDTRNSPORT"/>
</dbReference>